<evidence type="ECO:0000313" key="9">
    <source>
        <dbReference type="Proteomes" id="UP000216052"/>
    </source>
</evidence>
<dbReference type="SFLD" id="SFLDG01063">
    <property type="entry name" value="activating_enzymes__group_1"/>
    <property type="match status" value="1"/>
</dbReference>
<keyword evidence="2" id="KW-0004">4Fe-4S</keyword>
<dbReference type="CDD" id="cd01335">
    <property type="entry name" value="Radical_SAM"/>
    <property type="match status" value="1"/>
</dbReference>
<evidence type="ECO:0000256" key="6">
    <source>
        <dbReference type="ARBA" id="ARBA00023014"/>
    </source>
</evidence>
<dbReference type="Proteomes" id="UP000216052">
    <property type="component" value="Chromosome"/>
</dbReference>
<keyword evidence="7" id="KW-0560">Oxidoreductase</keyword>
<dbReference type="EMBL" id="CP155571">
    <property type="protein sequence ID" value="XFO70127.1"/>
    <property type="molecule type" value="Genomic_DNA"/>
</dbReference>
<dbReference type="InterPro" id="IPR013785">
    <property type="entry name" value="Aldolase_TIM"/>
</dbReference>
<evidence type="ECO:0000256" key="7">
    <source>
        <dbReference type="PIRNR" id="PIRNR000368"/>
    </source>
</evidence>
<dbReference type="Gene3D" id="3.20.20.70">
    <property type="entry name" value="Aldolase class I"/>
    <property type="match status" value="1"/>
</dbReference>
<comment type="cofactor">
    <cofactor evidence="1">
        <name>[4Fe-4S] cluster</name>
        <dbReference type="ChEBI" id="CHEBI:49883"/>
    </cofactor>
</comment>
<reference evidence="8" key="1">
    <citation type="submission" date="2024-05" db="EMBL/GenBank/DDBJ databases">
        <title>Isolation and characterization of Sporomusa carbonis sp. nov., a carboxydotrophic hydrogenogen in the genus of Sporomusa isolated from a charcoal burning pile.</title>
        <authorList>
            <person name="Boeer T."/>
            <person name="Rosenbaum F."/>
            <person name="Eysell L."/>
            <person name="Mueller V."/>
            <person name="Daniel R."/>
            <person name="Poehlein A."/>
        </authorList>
    </citation>
    <scope>NUCLEOTIDE SEQUENCE [LARGE SCALE GENOMIC DNA]</scope>
    <source>
        <strain evidence="8">DSM 3132</strain>
    </source>
</reference>
<name>A0ABZ3IVP5_SPOA4</name>
<proteinExistence type="inferred from homology"/>
<dbReference type="PANTHER" id="PTHR30352:SF2">
    <property type="entry name" value="ANAEROBIC RIBONUCLEOSIDE-TRIPHOSPHATE REDUCTASE-ACTIVATING PROTEIN"/>
    <property type="match status" value="1"/>
</dbReference>
<protein>
    <recommendedName>
        <fullName evidence="7">Anaerobic ribonucleoside-triphosphate reductase-activating protein</fullName>
        <ecNumber evidence="7">1.97.1.-</ecNumber>
    </recommendedName>
</protein>
<dbReference type="SUPFAM" id="SSF102114">
    <property type="entry name" value="Radical SAM enzymes"/>
    <property type="match status" value="1"/>
</dbReference>
<dbReference type="InterPro" id="IPR058240">
    <property type="entry name" value="rSAM_sf"/>
</dbReference>
<dbReference type="SFLD" id="SFLDS00029">
    <property type="entry name" value="Radical_SAM"/>
    <property type="match status" value="1"/>
</dbReference>
<evidence type="ECO:0000256" key="3">
    <source>
        <dbReference type="ARBA" id="ARBA00022691"/>
    </source>
</evidence>
<dbReference type="SFLD" id="SFLDF00299">
    <property type="entry name" value="anaerobic_ribonucleoside-triph"/>
    <property type="match status" value="1"/>
</dbReference>
<organism evidence="8 9">
    <name type="scientific">Sporomusa acidovorans (strain ATCC 49682 / DSM 3132 / Mol)</name>
    <dbReference type="NCBI Taxonomy" id="1123286"/>
    <lineage>
        <taxon>Bacteria</taxon>
        <taxon>Bacillati</taxon>
        <taxon>Bacillota</taxon>
        <taxon>Negativicutes</taxon>
        <taxon>Selenomonadales</taxon>
        <taxon>Sporomusaceae</taxon>
        <taxon>Sporomusa</taxon>
    </lineage>
</organism>
<dbReference type="InterPro" id="IPR034457">
    <property type="entry name" value="Organic_radical-activating"/>
</dbReference>
<evidence type="ECO:0000256" key="1">
    <source>
        <dbReference type="ARBA" id="ARBA00001966"/>
    </source>
</evidence>
<dbReference type="Pfam" id="PF13353">
    <property type="entry name" value="Fer4_12"/>
    <property type="match status" value="1"/>
</dbReference>
<keyword evidence="5" id="KW-0408">Iron</keyword>
<comment type="similarity">
    <text evidence="7">Belongs to the organic radical-activating enzymes family.</text>
</comment>
<accession>A0ABZ3IVP5</accession>
<comment type="function">
    <text evidence="7">Activation of anaerobic ribonucleoside-triphosphate reductase under anaerobic conditions by generation of an organic free radical, using S-adenosylmethionine and reduced flavodoxin as cosubstrates to produce 5'-deoxy-adenosine.</text>
</comment>
<keyword evidence="9" id="KW-1185">Reference proteome</keyword>
<gene>
    <name evidence="8" type="ORF">SPACI_001140</name>
</gene>
<sequence length="194" mass="20874">MNPQEKTKGGLINLAAFLPASRSNGPGLRAVVWVQGCERRCPGCFNPDMQEFRKKELVPAAELVKRICALPGIEGVTFSGGEPFAQAGALARLAERLAVQGLTIVIFTGYTFAELTAQPNPAWQQLLAAADLLVAGPYREDLPSQDYLLGSANQQLVFLTDKLKHHPDFAENKGQTMEVIVDAAGNVITTGLVK</sequence>
<evidence type="ECO:0000256" key="5">
    <source>
        <dbReference type="ARBA" id="ARBA00023004"/>
    </source>
</evidence>
<evidence type="ECO:0000256" key="2">
    <source>
        <dbReference type="ARBA" id="ARBA00022485"/>
    </source>
</evidence>
<dbReference type="SFLD" id="SFLDG01066">
    <property type="entry name" value="organic_radical-activating_enz"/>
    <property type="match status" value="1"/>
</dbReference>
<dbReference type="RefSeq" id="WP_093796602.1">
    <property type="nucleotide sequence ID" value="NZ_CP155571.1"/>
</dbReference>
<dbReference type="InterPro" id="IPR012837">
    <property type="entry name" value="NrdG"/>
</dbReference>
<dbReference type="InterPro" id="IPR007197">
    <property type="entry name" value="rSAM"/>
</dbReference>
<keyword evidence="4" id="KW-0479">Metal-binding</keyword>
<evidence type="ECO:0000313" key="8">
    <source>
        <dbReference type="EMBL" id="XFO70127.1"/>
    </source>
</evidence>
<dbReference type="PIRSF" id="PIRSF000368">
    <property type="entry name" value="NrdG"/>
    <property type="match status" value="1"/>
</dbReference>
<dbReference type="EC" id="1.97.1.-" evidence="7"/>
<keyword evidence="3" id="KW-0949">S-adenosyl-L-methionine</keyword>
<evidence type="ECO:0000256" key="4">
    <source>
        <dbReference type="ARBA" id="ARBA00022723"/>
    </source>
</evidence>
<keyword evidence="6" id="KW-0411">Iron-sulfur</keyword>
<dbReference type="PANTHER" id="PTHR30352">
    <property type="entry name" value="PYRUVATE FORMATE-LYASE-ACTIVATING ENZYME"/>
    <property type="match status" value="1"/>
</dbReference>